<feature type="compositionally biased region" description="Basic and acidic residues" evidence="2">
    <location>
        <begin position="20"/>
        <end position="29"/>
    </location>
</feature>
<feature type="region of interest" description="Disordered" evidence="2">
    <location>
        <begin position="805"/>
        <end position="824"/>
    </location>
</feature>
<feature type="compositionally biased region" description="Low complexity" evidence="2">
    <location>
        <begin position="1003"/>
        <end position="1012"/>
    </location>
</feature>
<name>A0A0N1IM46_LEPSE</name>
<feature type="compositionally biased region" description="Low complexity" evidence="2">
    <location>
        <begin position="1024"/>
        <end position="1037"/>
    </location>
</feature>
<dbReference type="OrthoDB" id="267023at2759"/>
<feature type="region of interest" description="Disordered" evidence="2">
    <location>
        <begin position="364"/>
        <end position="386"/>
    </location>
</feature>
<feature type="compositionally biased region" description="Polar residues" evidence="2">
    <location>
        <begin position="1043"/>
        <end position="1059"/>
    </location>
</feature>
<feature type="compositionally biased region" description="Polar residues" evidence="2">
    <location>
        <begin position="764"/>
        <end position="773"/>
    </location>
</feature>
<comment type="caution">
    <text evidence="3">The sequence shown here is derived from an EMBL/GenBank/DDBJ whole genome shotgun (WGS) entry which is preliminary data.</text>
</comment>
<feature type="compositionally biased region" description="Low complexity" evidence="2">
    <location>
        <begin position="885"/>
        <end position="894"/>
    </location>
</feature>
<dbReference type="OMA" id="RWLERTQ"/>
<reference evidence="3 4" key="1">
    <citation type="journal article" date="2015" name="PLoS Pathog.">
        <title>Leptomonas seymouri: Adaptations to the Dixenous Life Cycle Analyzed by Genome Sequencing, Transcriptome Profiling and Co-infection with Leishmania donovani.</title>
        <authorList>
            <person name="Kraeva N."/>
            <person name="Butenko A."/>
            <person name="Hlavacova J."/>
            <person name="Kostygov A."/>
            <person name="Myskova J."/>
            <person name="Grybchuk D."/>
            <person name="Lestinova T."/>
            <person name="Votypka J."/>
            <person name="Volf P."/>
            <person name="Opperdoes F."/>
            <person name="Flegontov P."/>
            <person name="Lukes J."/>
            <person name="Yurchenko V."/>
        </authorList>
    </citation>
    <scope>NUCLEOTIDE SEQUENCE [LARGE SCALE GENOMIC DNA]</scope>
    <source>
        <strain evidence="3 4">ATCC 30220</strain>
    </source>
</reference>
<feature type="region of interest" description="Disordered" evidence="2">
    <location>
        <begin position="730"/>
        <end position="797"/>
    </location>
</feature>
<feature type="region of interest" description="Disordered" evidence="2">
    <location>
        <begin position="935"/>
        <end position="964"/>
    </location>
</feature>
<protein>
    <submittedName>
        <fullName evidence="3">Ppg3-related protein-like protein</fullName>
    </submittedName>
</protein>
<feature type="region of interest" description="Disordered" evidence="2">
    <location>
        <begin position="1"/>
        <end position="85"/>
    </location>
</feature>
<feature type="compositionally biased region" description="Basic and acidic residues" evidence="2">
    <location>
        <begin position="42"/>
        <end position="57"/>
    </location>
</feature>
<feature type="region of interest" description="Disordered" evidence="2">
    <location>
        <begin position="618"/>
        <end position="707"/>
    </location>
</feature>
<keyword evidence="4" id="KW-1185">Reference proteome</keyword>
<evidence type="ECO:0000313" key="4">
    <source>
        <dbReference type="Proteomes" id="UP000038009"/>
    </source>
</evidence>
<accession>A0A0N1IM46</accession>
<feature type="region of interest" description="Disordered" evidence="2">
    <location>
        <begin position="411"/>
        <end position="437"/>
    </location>
</feature>
<proteinExistence type="predicted"/>
<feature type="coiled-coil region" evidence="1">
    <location>
        <begin position="505"/>
        <end position="532"/>
    </location>
</feature>
<feature type="region of interest" description="Disordered" evidence="2">
    <location>
        <begin position="883"/>
        <end position="914"/>
    </location>
</feature>
<dbReference type="Proteomes" id="UP000038009">
    <property type="component" value="Unassembled WGS sequence"/>
</dbReference>
<evidence type="ECO:0000313" key="3">
    <source>
        <dbReference type="EMBL" id="KPI88928.1"/>
    </source>
</evidence>
<dbReference type="VEuPathDB" id="TriTrypDB:Lsey_0036_0220"/>
<feature type="region of interest" description="Disordered" evidence="2">
    <location>
        <begin position="983"/>
        <end position="1059"/>
    </location>
</feature>
<feature type="compositionally biased region" description="Polar residues" evidence="2">
    <location>
        <begin position="364"/>
        <end position="377"/>
    </location>
</feature>
<feature type="compositionally biased region" description="Low complexity" evidence="2">
    <location>
        <begin position="71"/>
        <end position="82"/>
    </location>
</feature>
<organism evidence="3 4">
    <name type="scientific">Leptomonas seymouri</name>
    <dbReference type="NCBI Taxonomy" id="5684"/>
    <lineage>
        <taxon>Eukaryota</taxon>
        <taxon>Discoba</taxon>
        <taxon>Euglenozoa</taxon>
        <taxon>Kinetoplastea</taxon>
        <taxon>Metakinetoplastina</taxon>
        <taxon>Trypanosomatida</taxon>
        <taxon>Trypanosomatidae</taxon>
        <taxon>Leishmaniinae</taxon>
        <taxon>Leptomonas</taxon>
    </lineage>
</organism>
<feature type="compositionally biased region" description="Low complexity" evidence="2">
    <location>
        <begin position="947"/>
        <end position="957"/>
    </location>
</feature>
<keyword evidence="1" id="KW-0175">Coiled coil</keyword>
<feature type="compositionally biased region" description="Low complexity" evidence="2">
    <location>
        <begin position="748"/>
        <end position="761"/>
    </location>
</feature>
<dbReference type="AlphaFoldDB" id="A0A0N1IM46"/>
<evidence type="ECO:0000256" key="2">
    <source>
        <dbReference type="SAM" id="MobiDB-lite"/>
    </source>
</evidence>
<feature type="compositionally biased region" description="Polar residues" evidence="2">
    <location>
        <begin position="895"/>
        <end position="914"/>
    </location>
</feature>
<evidence type="ECO:0000256" key="1">
    <source>
        <dbReference type="SAM" id="Coils"/>
    </source>
</evidence>
<sequence length="1059" mass="112795">MLQTQGRAHTDSSKAAGKSSFDRWLERTQRKGNRGGAGDLAGDYRKYMGELHADPRGTMRGASPQPRRQNLSLPPTTSSMPSHYALQPGSRLEELEGFLFTQNYFTRLHASPRNESEIPLGAQRSTTTYDQPYSLSLTEHPSGLPAREADFSVAGNGGAGAGGGGVGGGLSALNEPFEFTREPFGVYAPFAGHSEAERYIARLEEEVQTLTTESCEKDRLFCVAVAARDLMALQLEEMHRRSDLVRDEHAAAQTITHSFARTLSFHRVVEERSRAMELNTQISLLRHELKLAQTMREQAEITANTATASSAATQELQRRLEEQHLAQSLTSTVRGLLQQEYTQLAKLMSEMPSKMQSIIDESQTKANKGTVGESTVGTPPPQPSVSDAAETLEQRRLCALLESALATFSAAPQKETEGAKATTETRSSSNALATEPPSSLAATALSVSDSALLLDLVKRTHHFQETVLDLYCDTLSTKSNLAQYEMNIVRLIYEKQSSLSWATLYEEKKDEIRHLNEKLMELRGELRAATSTATTGASPCGRNIGGSFAGSTSSRSYEAYAAPYMPLKKTSKKCSDAAEDAGSTARSVGGSSAASPRCIPPAKKSIVELREEARRLGAHPAVHYPQPVTSRSPSMPSLFASHTPMEVEQTMLRRRSPDRSGPLPTTSERRITPPAKSPPVALIRSFAPRSGSRSSSPSTSSSSILSSIAAPSKEAQVKLPMTLAAPVEKDTRNGVSANGVRDARRVKAAAVTPKGTAAADASPPSRTSFSPASSAAKPDDTPATPIPASRGAKSKVPALQRITTIASTSSLSSPPSPPTAKVYLTNLTSSPGQAASAMSKAAGATVHKLHNSFDDDNGNDANEANLASKSAATVKQQQLFRGTTASAAPAARSSLLTKAESTTTVPATSSGTRQPAVQVKRLLLGETMKAIENAKRGVAHSDDDDLSSLSLSTTSSSILRPRPAKTSDATALAAAAKKGVALVLKTKHSHPRKSSFDDDDDSSTPSSPLPVSRGQDTRAKRKSSVSSPPISVPASRAEPAAMSASTSSNKPQKLQFPTW</sequence>
<gene>
    <name evidence="3" type="ORF">ABL78_1973</name>
</gene>
<feature type="compositionally biased region" description="Low complexity" evidence="2">
    <location>
        <begin position="684"/>
        <end position="707"/>
    </location>
</feature>
<dbReference type="EMBL" id="LJSK01000036">
    <property type="protein sequence ID" value="KPI88928.1"/>
    <property type="molecule type" value="Genomic_DNA"/>
</dbReference>